<dbReference type="Proteomes" id="UP001138757">
    <property type="component" value="Unassembled WGS sequence"/>
</dbReference>
<evidence type="ECO:0000256" key="1">
    <source>
        <dbReference type="ARBA" id="ARBA00004651"/>
    </source>
</evidence>
<evidence type="ECO:0000256" key="6">
    <source>
        <dbReference type="ARBA" id="ARBA00023136"/>
    </source>
</evidence>
<comment type="similarity">
    <text evidence="2">Belongs to the UPF0410 family.</text>
</comment>
<gene>
    <name evidence="8" type="ORF">KK488_13175</name>
</gene>
<evidence type="ECO:0000256" key="7">
    <source>
        <dbReference type="SAM" id="Phobius"/>
    </source>
</evidence>
<dbReference type="AlphaFoldDB" id="A0A9X1DDH3"/>
<comment type="caution">
    <text evidence="8">The sequence shown here is derived from an EMBL/GenBank/DDBJ whole genome shotgun (WGS) entry which is preliminary data.</text>
</comment>
<keyword evidence="5 7" id="KW-1133">Transmembrane helix</keyword>
<evidence type="ECO:0000313" key="9">
    <source>
        <dbReference type="Proteomes" id="UP001138757"/>
    </source>
</evidence>
<keyword evidence="6 7" id="KW-0472">Membrane</keyword>
<dbReference type="Pfam" id="PF04226">
    <property type="entry name" value="Transgly_assoc"/>
    <property type="match status" value="1"/>
</dbReference>
<name>A0A9X1DDH3_9SPHN</name>
<dbReference type="GO" id="GO:0005886">
    <property type="term" value="C:plasma membrane"/>
    <property type="evidence" value="ECO:0007669"/>
    <property type="project" value="UniProtKB-SubCell"/>
</dbReference>
<feature type="transmembrane region" description="Helical" evidence="7">
    <location>
        <begin position="63"/>
        <end position="82"/>
    </location>
</feature>
<accession>A0A9X1DDH3</accession>
<evidence type="ECO:0000256" key="5">
    <source>
        <dbReference type="ARBA" id="ARBA00022989"/>
    </source>
</evidence>
<dbReference type="RefSeq" id="WP_214624148.1">
    <property type="nucleotide sequence ID" value="NZ_JAHGAW010000008.1"/>
</dbReference>
<reference evidence="8" key="1">
    <citation type="submission" date="2021-05" db="EMBL/GenBank/DDBJ databases">
        <title>Genome of Sphingobium sp. strain.</title>
        <authorList>
            <person name="Fan R."/>
        </authorList>
    </citation>
    <scope>NUCLEOTIDE SEQUENCE</scope>
    <source>
        <strain evidence="8">H33</strain>
    </source>
</reference>
<dbReference type="PANTHER" id="PTHR33884">
    <property type="entry name" value="UPF0410 PROTEIN YMGE"/>
    <property type="match status" value="1"/>
</dbReference>
<comment type="subcellular location">
    <subcellularLocation>
        <location evidence="1">Cell membrane</location>
        <topology evidence="1">Multi-pass membrane protein</topology>
    </subcellularLocation>
</comment>
<keyword evidence="3" id="KW-1003">Cell membrane</keyword>
<evidence type="ECO:0000313" key="8">
    <source>
        <dbReference type="EMBL" id="MBT2187899.1"/>
    </source>
</evidence>
<dbReference type="PANTHER" id="PTHR33884:SF3">
    <property type="entry name" value="UPF0410 PROTEIN YMGE"/>
    <property type="match status" value="1"/>
</dbReference>
<proteinExistence type="inferred from homology"/>
<feature type="transmembrane region" description="Helical" evidence="7">
    <location>
        <begin position="5"/>
        <end position="22"/>
    </location>
</feature>
<keyword evidence="4 7" id="KW-0812">Transmembrane</keyword>
<dbReference type="InterPro" id="IPR007341">
    <property type="entry name" value="Transgly_assoc"/>
</dbReference>
<feature type="transmembrane region" description="Helical" evidence="7">
    <location>
        <begin position="28"/>
        <end position="51"/>
    </location>
</feature>
<evidence type="ECO:0000256" key="4">
    <source>
        <dbReference type="ARBA" id="ARBA00022692"/>
    </source>
</evidence>
<organism evidence="8 9">
    <name type="scientific">Sphingobium nicotianae</name>
    <dbReference type="NCBI Taxonomy" id="2782607"/>
    <lineage>
        <taxon>Bacteria</taxon>
        <taxon>Pseudomonadati</taxon>
        <taxon>Pseudomonadota</taxon>
        <taxon>Alphaproteobacteria</taxon>
        <taxon>Sphingomonadales</taxon>
        <taxon>Sphingomonadaceae</taxon>
        <taxon>Sphingobium</taxon>
    </lineage>
</organism>
<keyword evidence="9" id="KW-1185">Reference proteome</keyword>
<evidence type="ECO:0000256" key="3">
    <source>
        <dbReference type="ARBA" id="ARBA00022475"/>
    </source>
</evidence>
<dbReference type="EMBL" id="JAHGAW010000008">
    <property type="protein sequence ID" value="MBT2187899.1"/>
    <property type="molecule type" value="Genomic_DNA"/>
</dbReference>
<sequence>MGRVISTIIVGLIVGILARWFYPGVVPMNWIASIVLGIVGSLIGGAIPRVFSKSRAMTPFQPAGLIGSVLGAMLVIFIVRHLN</sequence>
<protein>
    <submittedName>
        <fullName evidence="8">GlsB/YeaQ/YmgE family stress response membrane protein</fullName>
    </submittedName>
</protein>
<evidence type="ECO:0000256" key="2">
    <source>
        <dbReference type="ARBA" id="ARBA00011006"/>
    </source>
</evidence>